<gene>
    <name evidence="2" type="ORF">SCLCIDRAFT_1221608</name>
</gene>
<dbReference type="OrthoDB" id="3256331at2759"/>
<name>A0A0C3D238_9AGAM</name>
<dbReference type="AlphaFoldDB" id="A0A0C3D238"/>
<dbReference type="InParanoid" id="A0A0C3D238"/>
<reference evidence="3" key="2">
    <citation type="submission" date="2015-01" db="EMBL/GenBank/DDBJ databases">
        <title>Evolutionary Origins and Diversification of the Mycorrhizal Mutualists.</title>
        <authorList>
            <consortium name="DOE Joint Genome Institute"/>
            <consortium name="Mycorrhizal Genomics Consortium"/>
            <person name="Kohler A."/>
            <person name="Kuo A."/>
            <person name="Nagy L.G."/>
            <person name="Floudas D."/>
            <person name="Copeland A."/>
            <person name="Barry K.W."/>
            <person name="Cichocki N."/>
            <person name="Veneault-Fourrey C."/>
            <person name="LaButti K."/>
            <person name="Lindquist E.A."/>
            <person name="Lipzen A."/>
            <person name="Lundell T."/>
            <person name="Morin E."/>
            <person name="Murat C."/>
            <person name="Riley R."/>
            <person name="Ohm R."/>
            <person name="Sun H."/>
            <person name="Tunlid A."/>
            <person name="Henrissat B."/>
            <person name="Grigoriev I.V."/>
            <person name="Hibbett D.S."/>
            <person name="Martin F."/>
        </authorList>
    </citation>
    <scope>NUCLEOTIDE SEQUENCE [LARGE SCALE GENOMIC DNA]</scope>
    <source>
        <strain evidence="3">Foug A</strain>
    </source>
</reference>
<keyword evidence="3" id="KW-1185">Reference proteome</keyword>
<accession>A0A0C3D238</accession>
<sequence length="140" mass="15678">MKIIDGRHPSRVLAIVQHRELRPDTVSFPTPDGPGVVINTQKWLKKAKLPDGAAVRVMDTKLGSYIWKADSRSRLRIFPDNDLEKPVAACYLNHGSAQPILALDYVAEPLRDDIVVAYFIQRRKFAMGDLALDVMVGGPW</sequence>
<organism evidence="2 3">
    <name type="scientific">Scleroderma citrinum Foug A</name>
    <dbReference type="NCBI Taxonomy" id="1036808"/>
    <lineage>
        <taxon>Eukaryota</taxon>
        <taxon>Fungi</taxon>
        <taxon>Dikarya</taxon>
        <taxon>Basidiomycota</taxon>
        <taxon>Agaricomycotina</taxon>
        <taxon>Agaricomycetes</taxon>
        <taxon>Agaricomycetidae</taxon>
        <taxon>Boletales</taxon>
        <taxon>Sclerodermatineae</taxon>
        <taxon>Sclerodermataceae</taxon>
        <taxon>Scleroderma</taxon>
    </lineage>
</organism>
<proteinExistence type="predicted"/>
<feature type="domain" description="DUF6593" evidence="1">
    <location>
        <begin position="11"/>
        <end position="124"/>
    </location>
</feature>
<dbReference type="Proteomes" id="UP000053989">
    <property type="component" value="Unassembled WGS sequence"/>
</dbReference>
<evidence type="ECO:0000313" key="2">
    <source>
        <dbReference type="EMBL" id="KIM54895.1"/>
    </source>
</evidence>
<evidence type="ECO:0000313" key="3">
    <source>
        <dbReference type="Proteomes" id="UP000053989"/>
    </source>
</evidence>
<dbReference type="EMBL" id="KN822145">
    <property type="protein sequence ID" value="KIM54895.1"/>
    <property type="molecule type" value="Genomic_DNA"/>
</dbReference>
<dbReference type="Pfam" id="PF20236">
    <property type="entry name" value="DUF6593"/>
    <property type="match status" value="1"/>
</dbReference>
<reference evidence="2 3" key="1">
    <citation type="submission" date="2014-04" db="EMBL/GenBank/DDBJ databases">
        <authorList>
            <consortium name="DOE Joint Genome Institute"/>
            <person name="Kuo A."/>
            <person name="Kohler A."/>
            <person name="Nagy L.G."/>
            <person name="Floudas D."/>
            <person name="Copeland A."/>
            <person name="Barry K.W."/>
            <person name="Cichocki N."/>
            <person name="Veneault-Fourrey C."/>
            <person name="LaButti K."/>
            <person name="Lindquist E.A."/>
            <person name="Lipzen A."/>
            <person name="Lundell T."/>
            <person name="Morin E."/>
            <person name="Murat C."/>
            <person name="Sun H."/>
            <person name="Tunlid A."/>
            <person name="Henrissat B."/>
            <person name="Grigoriev I.V."/>
            <person name="Hibbett D.S."/>
            <person name="Martin F."/>
            <person name="Nordberg H.P."/>
            <person name="Cantor M.N."/>
            <person name="Hua S.X."/>
        </authorList>
    </citation>
    <scope>NUCLEOTIDE SEQUENCE [LARGE SCALE GENOMIC DNA]</scope>
    <source>
        <strain evidence="2 3">Foug A</strain>
    </source>
</reference>
<evidence type="ECO:0000259" key="1">
    <source>
        <dbReference type="Pfam" id="PF20236"/>
    </source>
</evidence>
<protein>
    <recommendedName>
        <fullName evidence="1">DUF6593 domain-containing protein</fullName>
    </recommendedName>
</protein>
<dbReference type="HOGENOM" id="CLU_084280_2_1_1"/>
<dbReference type="InterPro" id="IPR046528">
    <property type="entry name" value="DUF6593"/>
</dbReference>